<keyword evidence="2" id="KW-1185">Reference proteome</keyword>
<gene>
    <name evidence="1" type="ORF">chiPu_0013392</name>
</gene>
<dbReference type="AlphaFoldDB" id="A0A401SWZ2"/>
<reference evidence="1 2" key="1">
    <citation type="journal article" date="2018" name="Nat. Ecol. Evol.">
        <title>Shark genomes provide insights into elasmobranch evolution and the origin of vertebrates.</title>
        <authorList>
            <person name="Hara Y"/>
            <person name="Yamaguchi K"/>
            <person name="Onimaru K"/>
            <person name="Kadota M"/>
            <person name="Koyanagi M"/>
            <person name="Keeley SD"/>
            <person name="Tatsumi K"/>
            <person name="Tanaka K"/>
            <person name="Motone F"/>
            <person name="Kageyama Y"/>
            <person name="Nozu R"/>
            <person name="Adachi N"/>
            <person name="Nishimura O"/>
            <person name="Nakagawa R"/>
            <person name="Tanegashima C"/>
            <person name="Kiyatake I"/>
            <person name="Matsumoto R"/>
            <person name="Murakumo K"/>
            <person name="Nishida K"/>
            <person name="Terakita A"/>
            <person name="Kuratani S"/>
            <person name="Sato K"/>
            <person name="Hyodo S Kuraku.S."/>
        </authorList>
    </citation>
    <scope>NUCLEOTIDE SEQUENCE [LARGE SCALE GENOMIC DNA]</scope>
</reference>
<name>A0A401SWZ2_CHIPU</name>
<proteinExistence type="predicted"/>
<dbReference type="Proteomes" id="UP000287033">
    <property type="component" value="Unassembled WGS sequence"/>
</dbReference>
<evidence type="ECO:0000313" key="2">
    <source>
        <dbReference type="Proteomes" id="UP000287033"/>
    </source>
</evidence>
<dbReference type="EMBL" id="BEZZ01000642">
    <property type="protein sequence ID" value="GCC34915.1"/>
    <property type="molecule type" value="Genomic_DNA"/>
</dbReference>
<sequence>MKVKMLHPRFAEWFDWKYTKSSYIKIKAKRNPCERYSSNFSSRGNSYSLRICAMDLGGQGVINKILWCHNYTMDSLMIR</sequence>
<evidence type="ECO:0000313" key="1">
    <source>
        <dbReference type="EMBL" id="GCC34915.1"/>
    </source>
</evidence>
<organism evidence="1 2">
    <name type="scientific">Chiloscyllium punctatum</name>
    <name type="common">Brownbanded bambooshark</name>
    <name type="synonym">Hemiscyllium punctatum</name>
    <dbReference type="NCBI Taxonomy" id="137246"/>
    <lineage>
        <taxon>Eukaryota</taxon>
        <taxon>Metazoa</taxon>
        <taxon>Chordata</taxon>
        <taxon>Craniata</taxon>
        <taxon>Vertebrata</taxon>
        <taxon>Chondrichthyes</taxon>
        <taxon>Elasmobranchii</taxon>
        <taxon>Galeomorphii</taxon>
        <taxon>Galeoidea</taxon>
        <taxon>Orectolobiformes</taxon>
        <taxon>Hemiscylliidae</taxon>
        <taxon>Chiloscyllium</taxon>
    </lineage>
</organism>
<protein>
    <submittedName>
        <fullName evidence="1">Uncharacterized protein</fullName>
    </submittedName>
</protein>
<accession>A0A401SWZ2</accession>
<comment type="caution">
    <text evidence="1">The sequence shown here is derived from an EMBL/GenBank/DDBJ whole genome shotgun (WGS) entry which is preliminary data.</text>
</comment>